<proteinExistence type="predicted"/>
<evidence type="ECO:0000256" key="1">
    <source>
        <dbReference type="SAM" id="Phobius"/>
    </source>
</evidence>
<gene>
    <name evidence="2" type="ORF">DICVIV_08727</name>
</gene>
<keyword evidence="1" id="KW-0812">Transmembrane</keyword>
<dbReference type="EMBL" id="KN716419">
    <property type="protein sequence ID" value="KJH45232.1"/>
    <property type="molecule type" value="Genomic_DNA"/>
</dbReference>
<name>A0A0D8XNC8_DICVI</name>
<sequence length="136" mass="15027">MVLNGFFGRTFTTSLSSNASIDQVVFQVEMLSGQINMLAHKIDEAVATVKERGQITATSLTSSFNNNTINNVKRMLKIVSAKTYDWPFGTFIAVGIAALVLILVSLLFLLAKGSKRIAEYSYKKKVFMDDHDIEGL</sequence>
<reference evidence="2 3" key="1">
    <citation type="submission" date="2013-11" db="EMBL/GenBank/DDBJ databases">
        <title>Draft genome of the bovine lungworm Dictyocaulus viviparus.</title>
        <authorList>
            <person name="Mitreva M."/>
        </authorList>
    </citation>
    <scope>NUCLEOTIDE SEQUENCE [LARGE SCALE GENOMIC DNA]</scope>
    <source>
        <strain evidence="2 3">HannoverDv2000</strain>
    </source>
</reference>
<keyword evidence="3" id="KW-1185">Reference proteome</keyword>
<protein>
    <submittedName>
        <fullName evidence="2">Uncharacterized protein</fullName>
    </submittedName>
</protein>
<organism evidence="2 3">
    <name type="scientific">Dictyocaulus viviparus</name>
    <name type="common">Bovine lungworm</name>
    <dbReference type="NCBI Taxonomy" id="29172"/>
    <lineage>
        <taxon>Eukaryota</taxon>
        <taxon>Metazoa</taxon>
        <taxon>Ecdysozoa</taxon>
        <taxon>Nematoda</taxon>
        <taxon>Chromadorea</taxon>
        <taxon>Rhabditida</taxon>
        <taxon>Rhabditina</taxon>
        <taxon>Rhabditomorpha</taxon>
        <taxon>Strongyloidea</taxon>
        <taxon>Metastrongylidae</taxon>
        <taxon>Dictyocaulus</taxon>
    </lineage>
</organism>
<evidence type="ECO:0000313" key="3">
    <source>
        <dbReference type="Proteomes" id="UP000053766"/>
    </source>
</evidence>
<evidence type="ECO:0000313" key="2">
    <source>
        <dbReference type="EMBL" id="KJH45232.1"/>
    </source>
</evidence>
<dbReference type="Proteomes" id="UP000053766">
    <property type="component" value="Unassembled WGS sequence"/>
</dbReference>
<keyword evidence="1" id="KW-0472">Membrane</keyword>
<feature type="transmembrane region" description="Helical" evidence="1">
    <location>
        <begin position="86"/>
        <end position="111"/>
    </location>
</feature>
<accession>A0A0D8XNC8</accession>
<dbReference type="AlphaFoldDB" id="A0A0D8XNC8"/>
<reference evidence="3" key="2">
    <citation type="journal article" date="2016" name="Sci. Rep.">
        <title>Dictyocaulus viviparus genome, variome and transcriptome elucidate lungworm biology and support future intervention.</title>
        <authorList>
            <person name="McNulty S.N."/>
            <person name="Strube C."/>
            <person name="Rosa B.A."/>
            <person name="Martin J.C."/>
            <person name="Tyagi R."/>
            <person name="Choi Y.J."/>
            <person name="Wang Q."/>
            <person name="Hallsworth Pepin K."/>
            <person name="Zhang X."/>
            <person name="Ozersky P."/>
            <person name="Wilson R.K."/>
            <person name="Sternberg P.W."/>
            <person name="Gasser R.B."/>
            <person name="Mitreva M."/>
        </authorList>
    </citation>
    <scope>NUCLEOTIDE SEQUENCE [LARGE SCALE GENOMIC DNA]</scope>
    <source>
        <strain evidence="3">HannoverDv2000</strain>
    </source>
</reference>
<keyword evidence="1" id="KW-1133">Transmembrane helix</keyword>
<dbReference type="OrthoDB" id="5841307at2759"/>